<evidence type="ECO:0000256" key="3">
    <source>
        <dbReference type="SAM" id="Coils"/>
    </source>
</evidence>
<name>A0A517TY85_9BACT</name>
<sequence length="762" mass="82119">MNLPPEPTREPTNLVVRPTQSRAPALANMTPAGGSDAAAAMQGITPALVLKVLRGRWPVVIPLGLVLAAAAAAIVLLLYVPKYRASALIKIEAQPTFIAFAQDKVSATDDRYVQTQIELLRGPVVLGPALDWSPQTKNGQKLPKLGELAEVKEQADPVDYLKRNLSVSQVGKSELFEVAFHSRSPDDAATVVNAVVMTYLEKNREKETDRSKLVISELEKESADRSMRVELLRKEVIALARKLTGTDPFQPGLVTDVGAITAAGSFHQGIVEAEVGAEIARAELEAIKRPIASDDQGSVSGILTLEVANRPDVRRLEEEIEQLQDQMSAIKVKSRTKIGDSWSSDPEYLSLEAAAKEANAALEQLKATARAESLAARRADQEGEQRKLLAAKEQELAAWIMKRKLLSEKLAAHVKERESGGAQSAELEFKKSELEREESVFELIAARKLALQTEQRAPERVFLMQVAEPPSMALEPIPYKYLLVACLASMLAPLGLAVAYEALLRRISSTDQLTKESLLPVIGEVARFPRRRVGAAPVIAGPPSKEMFVFAESIDSLRTQLLLTEHLGVPGERKVVAICSAASGEGKSSLATALAMSIAESSKQPTLLIDADLRSPDIARLLGTPAGPGLAELLSGRATLREVIHRVGETEAFVLPAGKLRGSPHHIFEGVKIEGVLKGLREKFNTIIIDTPPILAASESLVFAKAADLTVVCSLADVSRAKQVRVAVERLHATGANVAGAVLSGVSPSHYVYNYGAYGAHR</sequence>
<evidence type="ECO:0000256" key="2">
    <source>
        <dbReference type="ARBA" id="ARBA00022840"/>
    </source>
</evidence>
<feature type="coiled-coil region" evidence="3">
    <location>
        <begin position="313"/>
        <end position="382"/>
    </location>
</feature>
<dbReference type="EMBL" id="CP036339">
    <property type="protein sequence ID" value="QDT73332.1"/>
    <property type="molecule type" value="Genomic_DNA"/>
</dbReference>
<accession>A0A517TY85</accession>
<dbReference type="EC" id="2.7.10.-" evidence="5"/>
<dbReference type="RefSeq" id="WP_145432933.1">
    <property type="nucleotide sequence ID" value="NZ_CP036339.1"/>
</dbReference>
<dbReference type="InterPro" id="IPR005702">
    <property type="entry name" value="Wzc-like_C"/>
</dbReference>
<dbReference type="InterPro" id="IPR050445">
    <property type="entry name" value="Bact_polysacc_biosynth/exp"/>
</dbReference>
<keyword evidence="5" id="KW-0808">Transferase</keyword>
<dbReference type="GO" id="GO:0016301">
    <property type="term" value="F:kinase activity"/>
    <property type="evidence" value="ECO:0007669"/>
    <property type="project" value="UniProtKB-KW"/>
</dbReference>
<keyword evidence="2" id="KW-0067">ATP-binding</keyword>
<keyword evidence="6" id="KW-1185">Reference proteome</keyword>
<keyword evidence="5" id="KW-0418">Kinase</keyword>
<keyword evidence="4" id="KW-0812">Transmembrane</keyword>
<feature type="transmembrane region" description="Helical" evidence="4">
    <location>
        <begin position="59"/>
        <end position="80"/>
    </location>
</feature>
<keyword evidence="1" id="KW-0547">Nucleotide-binding</keyword>
<dbReference type="InterPro" id="IPR027417">
    <property type="entry name" value="P-loop_NTPase"/>
</dbReference>
<dbReference type="OrthoDB" id="236626at2"/>
<dbReference type="PANTHER" id="PTHR32309">
    <property type="entry name" value="TYROSINE-PROTEIN KINASE"/>
    <property type="match status" value="1"/>
</dbReference>
<dbReference type="KEGG" id="llh:I41_25210"/>
<gene>
    <name evidence="5" type="primary">ptk</name>
    <name evidence="5" type="ORF">I41_25210</name>
</gene>
<dbReference type="SUPFAM" id="SSF52540">
    <property type="entry name" value="P-loop containing nucleoside triphosphate hydrolases"/>
    <property type="match status" value="1"/>
</dbReference>
<dbReference type="Proteomes" id="UP000317909">
    <property type="component" value="Chromosome"/>
</dbReference>
<reference evidence="5 6" key="1">
    <citation type="submission" date="2019-02" db="EMBL/GenBank/DDBJ databases">
        <title>Deep-cultivation of Planctomycetes and their phenomic and genomic characterization uncovers novel biology.</title>
        <authorList>
            <person name="Wiegand S."/>
            <person name="Jogler M."/>
            <person name="Boedeker C."/>
            <person name="Pinto D."/>
            <person name="Vollmers J."/>
            <person name="Rivas-Marin E."/>
            <person name="Kohn T."/>
            <person name="Peeters S.H."/>
            <person name="Heuer A."/>
            <person name="Rast P."/>
            <person name="Oberbeckmann S."/>
            <person name="Bunk B."/>
            <person name="Jeske O."/>
            <person name="Meyerdierks A."/>
            <person name="Storesund J.E."/>
            <person name="Kallscheuer N."/>
            <person name="Luecker S."/>
            <person name="Lage O.M."/>
            <person name="Pohl T."/>
            <person name="Merkel B.J."/>
            <person name="Hornburger P."/>
            <person name="Mueller R.-W."/>
            <person name="Bruemmer F."/>
            <person name="Labrenz M."/>
            <person name="Spormann A.M."/>
            <person name="Op den Camp H."/>
            <person name="Overmann J."/>
            <person name="Amann R."/>
            <person name="Jetten M.S.M."/>
            <person name="Mascher T."/>
            <person name="Medema M.H."/>
            <person name="Devos D.P."/>
            <person name="Kaster A.-K."/>
            <person name="Ovreas L."/>
            <person name="Rohde M."/>
            <person name="Galperin M.Y."/>
            <person name="Jogler C."/>
        </authorList>
    </citation>
    <scope>NUCLEOTIDE SEQUENCE [LARGE SCALE GENOMIC DNA]</scope>
    <source>
        <strain evidence="5 6">I41</strain>
    </source>
</reference>
<dbReference type="Gene3D" id="3.40.50.300">
    <property type="entry name" value="P-loop containing nucleotide triphosphate hydrolases"/>
    <property type="match status" value="1"/>
</dbReference>
<dbReference type="CDD" id="cd05387">
    <property type="entry name" value="BY-kinase"/>
    <property type="match status" value="1"/>
</dbReference>
<dbReference type="AlphaFoldDB" id="A0A517TY85"/>
<evidence type="ECO:0000313" key="6">
    <source>
        <dbReference type="Proteomes" id="UP000317909"/>
    </source>
</evidence>
<proteinExistence type="predicted"/>
<keyword evidence="4" id="KW-0472">Membrane</keyword>
<organism evidence="5 6">
    <name type="scientific">Lacipirellula limnantheis</name>
    <dbReference type="NCBI Taxonomy" id="2528024"/>
    <lineage>
        <taxon>Bacteria</taxon>
        <taxon>Pseudomonadati</taxon>
        <taxon>Planctomycetota</taxon>
        <taxon>Planctomycetia</taxon>
        <taxon>Pirellulales</taxon>
        <taxon>Lacipirellulaceae</taxon>
        <taxon>Lacipirellula</taxon>
    </lineage>
</organism>
<keyword evidence="3" id="KW-0175">Coiled coil</keyword>
<evidence type="ECO:0000313" key="5">
    <source>
        <dbReference type="EMBL" id="QDT73332.1"/>
    </source>
</evidence>
<protein>
    <submittedName>
        <fullName evidence="5">Tyrosine-protein kinase ptk</fullName>
        <ecNumber evidence="5">2.7.10.-</ecNumber>
    </submittedName>
</protein>
<evidence type="ECO:0000256" key="1">
    <source>
        <dbReference type="ARBA" id="ARBA00022741"/>
    </source>
</evidence>
<keyword evidence="4" id="KW-1133">Transmembrane helix</keyword>
<dbReference type="PANTHER" id="PTHR32309:SF31">
    <property type="entry name" value="CAPSULAR EXOPOLYSACCHARIDE FAMILY"/>
    <property type="match status" value="1"/>
</dbReference>
<evidence type="ECO:0000256" key="4">
    <source>
        <dbReference type="SAM" id="Phobius"/>
    </source>
</evidence>